<keyword evidence="1" id="KW-0808">Transferase</keyword>
<feature type="compositionally biased region" description="Basic and acidic residues" evidence="3">
    <location>
        <begin position="180"/>
        <end position="190"/>
    </location>
</feature>
<evidence type="ECO:0000313" key="5">
    <source>
        <dbReference type="EMBL" id="BAU31269.1"/>
    </source>
</evidence>
<dbReference type="SUPFAM" id="SSF52821">
    <property type="entry name" value="Rhodanese/Cell cycle control phosphatase"/>
    <property type="match status" value="2"/>
</dbReference>
<dbReference type="OrthoDB" id="9770030at2"/>
<dbReference type="InterPro" id="IPR001763">
    <property type="entry name" value="Rhodanese-like_dom"/>
</dbReference>
<organism evidence="5 6">
    <name type="scientific">Microcella alkaliphila</name>
    <dbReference type="NCBI Taxonomy" id="279828"/>
    <lineage>
        <taxon>Bacteria</taxon>
        <taxon>Bacillati</taxon>
        <taxon>Actinomycetota</taxon>
        <taxon>Actinomycetes</taxon>
        <taxon>Micrococcales</taxon>
        <taxon>Microbacteriaceae</taxon>
        <taxon>Microcella</taxon>
    </lineage>
</organism>
<sequence length="278" mass="29069">MLPPIVSPAWFAEHRDEVVVADVRWYLDGRSGREAHEAGHIPGAVFVDLDAWLAAPATAADGRHPLPDPAVFAMGLGALGIGDGDAVVAYDDAGGVIAARLVWMLRAVGHDAALLDGGLDAWVATHGEDALETGPVEARPRSLSTRAWPAERLADLDEVSRASADEGPLLVDARAPERYRGDDEPVDARAGHIPGAVNLPTRDHVGPDGLHLAPEVLRERFEAAGAGEREVVAYCGSGVTACHTLIALEYAGLAAGRLYPGSWSQYAAAPGLPVATAQ</sequence>
<dbReference type="CDD" id="cd01448">
    <property type="entry name" value="TST_Repeat_1"/>
    <property type="match status" value="1"/>
</dbReference>
<protein>
    <submittedName>
        <fullName evidence="5">Rhodanese domain-containing protein</fullName>
    </submittedName>
</protein>
<dbReference type="PROSITE" id="PS50206">
    <property type="entry name" value="RHODANESE_3"/>
    <property type="match status" value="2"/>
</dbReference>
<dbReference type="CDD" id="cd01449">
    <property type="entry name" value="TST_Repeat_2"/>
    <property type="match status" value="1"/>
</dbReference>
<reference evidence="6" key="1">
    <citation type="submission" date="2015-12" db="EMBL/GenBank/DDBJ databases">
        <authorList>
            <person name="Shamseldin A."/>
            <person name="Moawad H."/>
            <person name="Abd El-Rahim W.M."/>
            <person name="Sadowsky M.J."/>
        </authorList>
    </citation>
    <scope>NUCLEOTIDE SEQUENCE [LARGE SCALE GENOMIC DNA]</scope>
    <source>
        <strain evidence="6">JAM AC0309</strain>
    </source>
</reference>
<dbReference type="RefSeq" id="WP_096420367.1">
    <property type="nucleotide sequence ID" value="NZ_AP017315.1"/>
</dbReference>
<feature type="region of interest" description="Disordered" evidence="3">
    <location>
        <begin position="180"/>
        <end position="201"/>
    </location>
</feature>
<gene>
    <name evidence="5" type="ORF">MalAC0309_0394</name>
</gene>
<evidence type="ECO:0000259" key="4">
    <source>
        <dbReference type="PROSITE" id="PS50206"/>
    </source>
</evidence>
<dbReference type="PANTHER" id="PTHR11364:SF27">
    <property type="entry name" value="SULFURTRANSFERASE"/>
    <property type="match status" value="1"/>
</dbReference>
<dbReference type="SMART" id="SM00450">
    <property type="entry name" value="RHOD"/>
    <property type="match status" value="2"/>
</dbReference>
<reference evidence="5 6" key="2">
    <citation type="submission" date="2016-01" db="EMBL/GenBank/DDBJ databases">
        <title>Microcella alkaliphila JAM AC0309 whole genome shotgun sequence.</title>
        <authorList>
            <person name="Kurata A."/>
            <person name="Hirose Y."/>
            <person name="Kishimoto N."/>
            <person name="Kobayashi T."/>
        </authorList>
    </citation>
    <scope>NUCLEOTIDE SEQUENCE [LARGE SCALE GENOMIC DNA]</scope>
    <source>
        <strain evidence="5 6">JAM AC0309</strain>
    </source>
</reference>
<feature type="domain" description="Rhodanese" evidence="4">
    <location>
        <begin position="164"/>
        <end position="275"/>
    </location>
</feature>
<dbReference type="Proteomes" id="UP000218965">
    <property type="component" value="Chromosome"/>
</dbReference>
<dbReference type="Pfam" id="PF00581">
    <property type="entry name" value="Rhodanese"/>
    <property type="match status" value="2"/>
</dbReference>
<proteinExistence type="predicted"/>
<accession>A0A0U5BI98</accession>
<evidence type="ECO:0000256" key="2">
    <source>
        <dbReference type="ARBA" id="ARBA00022737"/>
    </source>
</evidence>
<evidence type="ECO:0000313" key="6">
    <source>
        <dbReference type="Proteomes" id="UP000218965"/>
    </source>
</evidence>
<name>A0A0U5BI98_9MICO</name>
<dbReference type="Gene3D" id="3.40.250.10">
    <property type="entry name" value="Rhodanese-like domain"/>
    <property type="match status" value="2"/>
</dbReference>
<keyword evidence="2" id="KW-0677">Repeat</keyword>
<feature type="domain" description="Rhodanese" evidence="4">
    <location>
        <begin position="14"/>
        <end position="131"/>
    </location>
</feature>
<evidence type="ECO:0000256" key="3">
    <source>
        <dbReference type="SAM" id="MobiDB-lite"/>
    </source>
</evidence>
<dbReference type="InterPro" id="IPR036873">
    <property type="entry name" value="Rhodanese-like_dom_sf"/>
</dbReference>
<dbReference type="EMBL" id="AP017315">
    <property type="protein sequence ID" value="BAU31269.1"/>
    <property type="molecule type" value="Genomic_DNA"/>
</dbReference>
<dbReference type="AlphaFoldDB" id="A0A0U5BI98"/>
<dbReference type="PANTHER" id="PTHR11364">
    <property type="entry name" value="THIOSULFATE SULFERTANSFERASE"/>
    <property type="match status" value="1"/>
</dbReference>
<dbReference type="InterPro" id="IPR045078">
    <property type="entry name" value="TST/MPST-like"/>
</dbReference>
<dbReference type="KEGG" id="malk:MalAC0309_0394"/>
<dbReference type="GO" id="GO:0004792">
    <property type="term" value="F:thiosulfate-cyanide sulfurtransferase activity"/>
    <property type="evidence" value="ECO:0007669"/>
    <property type="project" value="TreeGrafter"/>
</dbReference>
<evidence type="ECO:0000256" key="1">
    <source>
        <dbReference type="ARBA" id="ARBA00022679"/>
    </source>
</evidence>